<keyword evidence="4" id="KW-1185">Reference proteome</keyword>
<dbReference type="InterPro" id="IPR029063">
    <property type="entry name" value="SAM-dependent_MTases_sf"/>
</dbReference>
<evidence type="ECO:0000313" key="3">
    <source>
        <dbReference type="EMBL" id="KAF2835828.1"/>
    </source>
</evidence>
<comment type="caution">
    <text evidence="3">The sequence shown here is derived from an EMBL/GenBank/DDBJ whole genome shotgun (WGS) entry which is preliminary data.</text>
</comment>
<organism evidence="3 4">
    <name type="scientific">Patellaria atrata CBS 101060</name>
    <dbReference type="NCBI Taxonomy" id="1346257"/>
    <lineage>
        <taxon>Eukaryota</taxon>
        <taxon>Fungi</taxon>
        <taxon>Dikarya</taxon>
        <taxon>Ascomycota</taxon>
        <taxon>Pezizomycotina</taxon>
        <taxon>Dothideomycetes</taxon>
        <taxon>Dothideomycetes incertae sedis</taxon>
        <taxon>Patellariales</taxon>
        <taxon>Patellariaceae</taxon>
        <taxon>Patellaria</taxon>
    </lineage>
</organism>
<evidence type="ECO:0000259" key="2">
    <source>
        <dbReference type="Pfam" id="PF13649"/>
    </source>
</evidence>
<evidence type="ECO:0000256" key="1">
    <source>
        <dbReference type="SAM" id="MobiDB-lite"/>
    </source>
</evidence>
<gene>
    <name evidence="3" type="ORF">M501DRAFT_1007673</name>
</gene>
<feature type="region of interest" description="Disordered" evidence="1">
    <location>
        <begin position="58"/>
        <end position="90"/>
    </location>
</feature>
<feature type="domain" description="Methyltransferase" evidence="2">
    <location>
        <begin position="146"/>
        <end position="244"/>
    </location>
</feature>
<dbReference type="InterPro" id="IPR041698">
    <property type="entry name" value="Methyltransf_25"/>
</dbReference>
<name>A0A9P4VLR2_9PEZI</name>
<dbReference type="Gene3D" id="3.40.50.150">
    <property type="entry name" value="Vaccinia Virus protein VP39"/>
    <property type="match status" value="1"/>
</dbReference>
<dbReference type="Proteomes" id="UP000799429">
    <property type="component" value="Unassembled WGS sequence"/>
</dbReference>
<dbReference type="CDD" id="cd02440">
    <property type="entry name" value="AdoMet_MTases"/>
    <property type="match status" value="1"/>
</dbReference>
<dbReference type="OrthoDB" id="2013972at2759"/>
<dbReference type="SUPFAM" id="SSF53335">
    <property type="entry name" value="S-adenosyl-L-methionine-dependent methyltransferases"/>
    <property type="match status" value="1"/>
</dbReference>
<reference evidence="3" key="1">
    <citation type="journal article" date="2020" name="Stud. Mycol.">
        <title>101 Dothideomycetes genomes: a test case for predicting lifestyles and emergence of pathogens.</title>
        <authorList>
            <person name="Haridas S."/>
            <person name="Albert R."/>
            <person name="Binder M."/>
            <person name="Bloem J."/>
            <person name="Labutti K."/>
            <person name="Salamov A."/>
            <person name="Andreopoulos B."/>
            <person name="Baker S."/>
            <person name="Barry K."/>
            <person name="Bills G."/>
            <person name="Bluhm B."/>
            <person name="Cannon C."/>
            <person name="Castanera R."/>
            <person name="Culley D."/>
            <person name="Daum C."/>
            <person name="Ezra D."/>
            <person name="Gonzalez J."/>
            <person name="Henrissat B."/>
            <person name="Kuo A."/>
            <person name="Liang C."/>
            <person name="Lipzen A."/>
            <person name="Lutzoni F."/>
            <person name="Magnuson J."/>
            <person name="Mondo S."/>
            <person name="Nolan M."/>
            <person name="Ohm R."/>
            <person name="Pangilinan J."/>
            <person name="Park H.-J."/>
            <person name="Ramirez L."/>
            <person name="Alfaro M."/>
            <person name="Sun H."/>
            <person name="Tritt A."/>
            <person name="Yoshinaga Y."/>
            <person name="Zwiers L.-H."/>
            <person name="Turgeon B."/>
            <person name="Goodwin S."/>
            <person name="Spatafora J."/>
            <person name="Crous P."/>
            <person name="Grigoriev I."/>
        </authorList>
    </citation>
    <scope>NUCLEOTIDE SEQUENCE</scope>
    <source>
        <strain evidence="3">CBS 101060</strain>
    </source>
</reference>
<proteinExistence type="predicted"/>
<dbReference type="PANTHER" id="PTHR43591:SF50">
    <property type="entry name" value="METHYLTRANSFERASE DOMAIN-CONTAINING PROTEIN-RELATED"/>
    <property type="match status" value="1"/>
</dbReference>
<feature type="compositionally biased region" description="Low complexity" evidence="1">
    <location>
        <begin position="70"/>
        <end position="82"/>
    </location>
</feature>
<protein>
    <submittedName>
        <fullName evidence="3">SAM binding motif-containing protein</fullName>
    </submittedName>
</protein>
<dbReference type="EMBL" id="MU006106">
    <property type="protein sequence ID" value="KAF2835828.1"/>
    <property type="molecule type" value="Genomic_DNA"/>
</dbReference>
<evidence type="ECO:0000313" key="4">
    <source>
        <dbReference type="Proteomes" id="UP000799429"/>
    </source>
</evidence>
<dbReference type="PANTHER" id="PTHR43591">
    <property type="entry name" value="METHYLTRANSFERASE"/>
    <property type="match status" value="1"/>
</dbReference>
<sequence length="449" mass="50951">MGEWMMYRYQSVPSLPATQFVRPKTANVNVDPLSLWDNPEPEPLARTLSNASVTLVRSNSIRPMDGPGGKTASISSSSTSGTDNPPPARNQLILRHGRRYLRDLPYPLPVDLPEMQRQNLSTLLATTIFGKALCSPYAVEHRPRKVLEIACGSGYWSSLCHDYFCTLGWNDVSFTGLDIVPLAPDLRKQGMDWRFVQHDLRRVPLPFEDEEFDIVVMKDMSLVVPLLHSQKVTDEAIRVLKRGGTFEIWDCDHTIRSILPHPPPPPGKHPEYENCAAATGTFMISPITPFAPVQNKYLHDSNAWIEEALDRRKLPAQPCTRVTQVLLQEPDLLCDIEYRRVAIPLGELRWERDSGERFLSQRRESEAARGKARAGETVLTEDQAALRYTALLTVIQLIESMEPLLKEVSGKNQEEWQRWWGWMMVDLLEQKGASSGECLELGAWWARKI</sequence>
<accession>A0A9P4VLR2</accession>
<dbReference type="Pfam" id="PF13649">
    <property type="entry name" value="Methyltransf_25"/>
    <property type="match status" value="1"/>
</dbReference>
<dbReference type="AlphaFoldDB" id="A0A9P4VLR2"/>